<accession>A0ABN1AV07</accession>
<comment type="caution">
    <text evidence="1">The sequence shown here is derived from an EMBL/GenBank/DDBJ whole genome shotgun (WGS) entry which is preliminary data.</text>
</comment>
<protein>
    <submittedName>
        <fullName evidence="1">Uncharacterized protein</fullName>
    </submittedName>
</protein>
<organism evidence="1 2">
    <name type="scientific">Streptomyces olivaceiscleroticus</name>
    <dbReference type="NCBI Taxonomy" id="68245"/>
    <lineage>
        <taxon>Bacteria</taxon>
        <taxon>Bacillati</taxon>
        <taxon>Actinomycetota</taxon>
        <taxon>Actinomycetes</taxon>
        <taxon>Kitasatosporales</taxon>
        <taxon>Streptomycetaceae</taxon>
        <taxon>Streptomyces</taxon>
    </lineage>
</organism>
<keyword evidence="2" id="KW-1185">Reference proteome</keyword>
<gene>
    <name evidence="1" type="ORF">GCM10010361_56620</name>
</gene>
<dbReference type="EMBL" id="BAAABY010000043">
    <property type="protein sequence ID" value="GAA0484447.1"/>
    <property type="molecule type" value="Genomic_DNA"/>
</dbReference>
<dbReference type="Proteomes" id="UP001500909">
    <property type="component" value="Unassembled WGS sequence"/>
</dbReference>
<evidence type="ECO:0000313" key="1">
    <source>
        <dbReference type="EMBL" id="GAA0484447.1"/>
    </source>
</evidence>
<name>A0ABN1AV07_9ACTN</name>
<proteinExistence type="predicted"/>
<dbReference type="RefSeq" id="WP_346098144.1">
    <property type="nucleotide sequence ID" value="NZ_BAAABY010000043.1"/>
</dbReference>
<reference evidence="1 2" key="1">
    <citation type="journal article" date="2019" name="Int. J. Syst. Evol. Microbiol.">
        <title>The Global Catalogue of Microorganisms (GCM) 10K type strain sequencing project: providing services to taxonomists for standard genome sequencing and annotation.</title>
        <authorList>
            <consortium name="The Broad Institute Genomics Platform"/>
            <consortium name="The Broad Institute Genome Sequencing Center for Infectious Disease"/>
            <person name="Wu L."/>
            <person name="Ma J."/>
        </authorList>
    </citation>
    <scope>NUCLEOTIDE SEQUENCE [LARGE SCALE GENOMIC DNA]</scope>
    <source>
        <strain evidence="1 2">JCM 4805</strain>
    </source>
</reference>
<evidence type="ECO:0000313" key="2">
    <source>
        <dbReference type="Proteomes" id="UP001500909"/>
    </source>
</evidence>
<sequence length="85" mass="9358">MHEDALSSFLNLLTAENREWLVAQPAARQQEVAARHLEVEQGDKEAGLGPYNTVDEDVEGVSVGDLQDPAGLANAMVRQERERQS</sequence>